<reference evidence="13 16" key="3">
    <citation type="submission" date="2019-01" db="EMBL/GenBank/DDBJ databases">
        <title>Draft genome sequence of Lactobacillus paraplantarum OSY-TC318, a Producer of the novel lantibiotic Paraplantaracin TC318.</title>
        <authorList>
            <person name="Hussein W.E."/>
            <person name="Huang E."/>
            <person name="Yousef A.E."/>
        </authorList>
    </citation>
    <scope>NUCLEOTIDE SEQUENCE [LARGE SCALE GENOMIC DNA]</scope>
    <source>
        <strain evidence="13 16">OSY-TC318</strain>
    </source>
</reference>
<evidence type="ECO:0000313" key="14">
    <source>
        <dbReference type="Proteomes" id="UP000236162"/>
    </source>
</evidence>
<dbReference type="EMBL" id="CP032744">
    <property type="protein sequence ID" value="AYJ38794.1"/>
    <property type="molecule type" value="Genomic_DNA"/>
</dbReference>
<dbReference type="GO" id="GO:0005576">
    <property type="term" value="C:extracellular region"/>
    <property type="evidence" value="ECO:0007669"/>
    <property type="project" value="UniProtKB-SubCell"/>
</dbReference>
<feature type="domain" description="SH3b" evidence="10">
    <location>
        <begin position="31"/>
        <end position="93"/>
    </location>
</feature>
<dbReference type="RefSeq" id="WP_021730837.1">
    <property type="nucleotide sequence ID" value="NZ_AVAI01000064.1"/>
</dbReference>
<dbReference type="eggNOG" id="COG4991">
    <property type="taxonomic scope" value="Bacteria"/>
</dbReference>
<evidence type="ECO:0000313" key="13">
    <source>
        <dbReference type="EMBL" id="TBX42335.1"/>
    </source>
</evidence>
<dbReference type="HOGENOM" id="CLU_014322_1_1_9"/>
<dbReference type="CDD" id="cd02696">
    <property type="entry name" value="MurNAc-LAA"/>
    <property type="match status" value="1"/>
</dbReference>
<keyword evidence="9" id="KW-1133">Transmembrane helix</keyword>
<dbReference type="PROSITE" id="PS51781">
    <property type="entry name" value="SH3B"/>
    <property type="match status" value="1"/>
</dbReference>
<protein>
    <recommendedName>
        <fullName evidence="3 8">Probable cell wall amidase lytH</fullName>
        <ecNumber evidence="8">3.5.1.-</ecNumber>
    </recommendedName>
</protein>
<dbReference type="EMBL" id="SEHH01000059">
    <property type="protein sequence ID" value="TBX42335.1"/>
    <property type="molecule type" value="Genomic_DNA"/>
</dbReference>
<dbReference type="GO" id="GO:0008745">
    <property type="term" value="F:N-acetylmuramoyl-L-alanine amidase activity"/>
    <property type="evidence" value="ECO:0007669"/>
    <property type="project" value="InterPro"/>
</dbReference>
<evidence type="ECO:0000256" key="2">
    <source>
        <dbReference type="ARBA" id="ARBA00010860"/>
    </source>
</evidence>
<keyword evidence="4 8" id="KW-0964">Secreted</keyword>
<dbReference type="InterPro" id="IPR017273">
    <property type="entry name" value="LytH"/>
</dbReference>
<evidence type="ECO:0000313" key="16">
    <source>
        <dbReference type="Proteomes" id="UP000292648"/>
    </source>
</evidence>
<proteinExistence type="inferred from homology"/>
<keyword evidence="5" id="KW-0732">Signal</keyword>
<dbReference type="PANTHER" id="PTHR30404">
    <property type="entry name" value="N-ACETYLMURAMOYL-L-ALANINE AMIDASE"/>
    <property type="match status" value="1"/>
</dbReference>
<evidence type="ECO:0000256" key="1">
    <source>
        <dbReference type="ARBA" id="ARBA00004613"/>
    </source>
</evidence>
<dbReference type="PIRSF" id="PIRSF037730">
    <property type="entry name" value="CWA_LytH_prd"/>
    <property type="match status" value="1"/>
</dbReference>
<dbReference type="EC" id="3.5.1.-" evidence="8"/>
<sequence>MQVLKQFWRQITVMLIFIGLVIGFVVLLVTNNTATVNIANVNIRSGPGMSYAIEDATSKGTKVHIMKRKNNWLYVRYADHKFGWIASWLVNEHNSQLTKTTKISEATIVLDPGHGGSDSGALSSKGKMEKTYTLRVAKAVAKKLRAAGAHVVLTRDSDKYVGLSARPAIANKLHADAFISFHFDSSPEKNTASGITTYYYHKSTSLALAKALNNNVSTLPIPSKGTDFGDFLVIRDNSRPAVLMELGYINDKSDFKTISSKKYPQEVAHAVYAGLSTYFANQ</sequence>
<dbReference type="GO" id="GO:0030288">
    <property type="term" value="C:outer membrane-bounded periplasmic space"/>
    <property type="evidence" value="ECO:0007669"/>
    <property type="project" value="TreeGrafter"/>
</dbReference>
<evidence type="ECO:0000256" key="3">
    <source>
        <dbReference type="ARBA" id="ARBA00018811"/>
    </source>
</evidence>
<evidence type="ECO:0000259" key="10">
    <source>
        <dbReference type="PROSITE" id="PS51781"/>
    </source>
</evidence>
<gene>
    <name evidence="12" type="primary">amiC</name>
    <name evidence="13" type="ORF">EUZ87_08505</name>
    <name evidence="11" type="ORF">LP667_08200</name>
    <name evidence="12" type="ORF">LPPLD21_00460</name>
</gene>
<evidence type="ECO:0000313" key="15">
    <source>
        <dbReference type="Proteomes" id="UP000277896"/>
    </source>
</evidence>
<dbReference type="SUPFAM" id="SSF53187">
    <property type="entry name" value="Zn-dependent exopeptidases"/>
    <property type="match status" value="1"/>
</dbReference>
<evidence type="ECO:0000256" key="8">
    <source>
        <dbReference type="PIRNR" id="PIRNR037730"/>
    </source>
</evidence>
<dbReference type="GO" id="GO:0071555">
    <property type="term" value="P:cell wall organization"/>
    <property type="evidence" value="ECO:0007669"/>
    <property type="project" value="UniProtKB-KW"/>
</dbReference>
<evidence type="ECO:0000256" key="6">
    <source>
        <dbReference type="ARBA" id="ARBA00022801"/>
    </source>
</evidence>
<dbReference type="eggNOG" id="COG0860">
    <property type="taxonomic scope" value="Bacteria"/>
</dbReference>
<evidence type="ECO:0000256" key="4">
    <source>
        <dbReference type="ARBA" id="ARBA00022525"/>
    </source>
</evidence>
<name>A0A098R5D1_9LACO</name>
<dbReference type="Proteomes" id="UP000277896">
    <property type="component" value="Chromosome"/>
</dbReference>
<dbReference type="Proteomes" id="UP000236162">
    <property type="component" value="Unassembled WGS sequence"/>
</dbReference>
<dbReference type="KEGG" id="lpx:ASU28_08675"/>
<comment type="function">
    <text evidence="8">Probably involved in cell-wall metabolism.</text>
</comment>
<evidence type="ECO:0000256" key="5">
    <source>
        <dbReference type="ARBA" id="ARBA00022729"/>
    </source>
</evidence>
<dbReference type="EMBL" id="BDOR01000001">
    <property type="protein sequence ID" value="GBF00958.1"/>
    <property type="molecule type" value="Genomic_DNA"/>
</dbReference>
<dbReference type="Proteomes" id="UP000292648">
    <property type="component" value="Unassembled WGS sequence"/>
</dbReference>
<reference evidence="11 15" key="2">
    <citation type="submission" date="2018-10" db="EMBL/GenBank/DDBJ databases">
        <title>Genome seuquencing of Lactobacillus species.</title>
        <authorList>
            <person name="Baek C."/>
            <person name="Yi H."/>
        </authorList>
    </citation>
    <scope>NUCLEOTIDE SEQUENCE [LARGE SCALE GENOMIC DNA]</scope>
    <source>
        <strain evidence="11 15">DSM 10667</strain>
    </source>
</reference>
<evidence type="ECO:0000256" key="9">
    <source>
        <dbReference type="SAM" id="Phobius"/>
    </source>
</evidence>
<keyword evidence="14" id="KW-1185">Reference proteome</keyword>
<dbReference type="Pfam" id="PF01520">
    <property type="entry name" value="Amidase_3"/>
    <property type="match status" value="1"/>
</dbReference>
<evidence type="ECO:0000256" key="7">
    <source>
        <dbReference type="ARBA" id="ARBA00023316"/>
    </source>
</evidence>
<feature type="transmembrane region" description="Helical" evidence="9">
    <location>
        <begin position="12"/>
        <end position="30"/>
    </location>
</feature>
<keyword evidence="9" id="KW-0472">Membrane</keyword>
<keyword evidence="9" id="KW-0812">Transmembrane</keyword>
<dbReference type="PANTHER" id="PTHR30404:SF7">
    <property type="entry name" value="CELL WALL AMIDASE LYTH-RELATED"/>
    <property type="match status" value="1"/>
</dbReference>
<reference evidence="12 14" key="1">
    <citation type="submission" date="2017-04" db="EMBL/GenBank/DDBJ databases">
        <title>In vitro and in silico characterization of Lactobacillus paraplantarum D2-1, a starter culture for soymilk fermentation.</title>
        <authorList>
            <person name="Endo A."/>
            <person name="Sasaki F."/>
            <person name="Maeno S."/>
            <person name="Kanesaki Y."/>
            <person name="Kubota E."/>
            <person name="Torres G.A."/>
            <person name="Tomita S."/>
            <person name="Nakagawa J."/>
        </authorList>
    </citation>
    <scope>NUCLEOTIDE SEQUENCE [LARGE SCALE GENOMIC DNA]</scope>
    <source>
        <strain evidence="12 14">D2-1</strain>
    </source>
</reference>
<dbReference type="InterPro" id="IPR003646">
    <property type="entry name" value="SH3-like_bac-type"/>
</dbReference>
<dbReference type="InterPro" id="IPR050695">
    <property type="entry name" value="N-acetylmuramoyl_amidase_3"/>
</dbReference>
<dbReference type="Gene3D" id="3.40.630.40">
    <property type="entry name" value="Zn-dependent exopeptidases"/>
    <property type="match status" value="1"/>
</dbReference>
<dbReference type="AlphaFoldDB" id="A0A098R5D1"/>
<keyword evidence="7 8" id="KW-0961">Cell wall biogenesis/degradation</keyword>
<comment type="similarity">
    <text evidence="2 8">Belongs to the N-acetylmuramoyl-L-alanine amidase 3 family.</text>
</comment>
<keyword evidence="6 8" id="KW-0378">Hydrolase</keyword>
<dbReference type="GO" id="GO:0009253">
    <property type="term" value="P:peptidoglycan catabolic process"/>
    <property type="evidence" value="ECO:0007669"/>
    <property type="project" value="InterPro"/>
</dbReference>
<dbReference type="Pfam" id="PF08239">
    <property type="entry name" value="SH3_3"/>
    <property type="match status" value="1"/>
</dbReference>
<evidence type="ECO:0000313" key="11">
    <source>
        <dbReference type="EMBL" id="AYJ38794.1"/>
    </source>
</evidence>
<organism evidence="13 16">
    <name type="scientific">Lactiplantibacillus paraplantarum</name>
    <dbReference type="NCBI Taxonomy" id="60520"/>
    <lineage>
        <taxon>Bacteria</taxon>
        <taxon>Bacillati</taxon>
        <taxon>Bacillota</taxon>
        <taxon>Bacilli</taxon>
        <taxon>Lactobacillales</taxon>
        <taxon>Lactobacillaceae</taxon>
        <taxon>Lactiplantibacillus</taxon>
    </lineage>
</organism>
<dbReference type="SMART" id="SM00646">
    <property type="entry name" value="Ami_3"/>
    <property type="match status" value="1"/>
</dbReference>
<dbReference type="SMART" id="SM00287">
    <property type="entry name" value="SH3b"/>
    <property type="match status" value="1"/>
</dbReference>
<dbReference type="Gene3D" id="2.30.30.40">
    <property type="entry name" value="SH3 Domains"/>
    <property type="match status" value="1"/>
</dbReference>
<accession>A0A098R5D1</accession>
<comment type="subcellular location">
    <subcellularLocation>
        <location evidence="1 8">Secreted</location>
    </subcellularLocation>
</comment>
<dbReference type="InterPro" id="IPR002508">
    <property type="entry name" value="MurNAc-LAA_cat"/>
</dbReference>
<evidence type="ECO:0000313" key="12">
    <source>
        <dbReference type="EMBL" id="GBF00958.1"/>
    </source>
</evidence>